<dbReference type="Proteomes" id="UP000424527">
    <property type="component" value="Unassembled WGS sequence"/>
</dbReference>
<dbReference type="AlphaFoldDB" id="A0A6G0HNW2"/>
<feature type="compositionally biased region" description="Low complexity" evidence="1">
    <location>
        <begin position="446"/>
        <end position="458"/>
    </location>
</feature>
<keyword evidence="3" id="KW-1185">Reference proteome</keyword>
<feature type="region of interest" description="Disordered" evidence="1">
    <location>
        <begin position="270"/>
        <end position="325"/>
    </location>
</feature>
<feature type="compositionally biased region" description="Acidic residues" evidence="1">
    <location>
        <begin position="483"/>
        <end position="495"/>
    </location>
</feature>
<protein>
    <submittedName>
        <fullName evidence="2">Uncharacterized protein</fullName>
    </submittedName>
</protein>
<gene>
    <name evidence="2" type="ORF">D5F01_LYC21274</name>
</gene>
<reference evidence="2 3" key="1">
    <citation type="submission" date="2019-07" db="EMBL/GenBank/DDBJ databases">
        <title>Chromosome genome assembly for large yellow croaker.</title>
        <authorList>
            <person name="Xiao S."/>
        </authorList>
    </citation>
    <scope>NUCLEOTIDE SEQUENCE [LARGE SCALE GENOMIC DNA]</scope>
    <source>
        <strain evidence="2">JMULYC20181020</strain>
        <tissue evidence="2">Muscle</tissue>
    </source>
</reference>
<comment type="caution">
    <text evidence="2">The sequence shown here is derived from an EMBL/GenBank/DDBJ whole genome shotgun (WGS) entry which is preliminary data.</text>
</comment>
<name>A0A6G0HNW2_LARCR</name>
<feature type="region of interest" description="Disordered" evidence="1">
    <location>
        <begin position="129"/>
        <end position="153"/>
    </location>
</feature>
<feature type="compositionally biased region" description="Basic residues" evidence="1">
    <location>
        <begin position="587"/>
        <end position="613"/>
    </location>
</feature>
<dbReference type="EMBL" id="REGW02000021">
    <property type="protein sequence ID" value="KAE8280711.1"/>
    <property type="molecule type" value="Genomic_DNA"/>
</dbReference>
<evidence type="ECO:0000256" key="1">
    <source>
        <dbReference type="SAM" id="MobiDB-lite"/>
    </source>
</evidence>
<feature type="compositionally biased region" description="Low complexity" evidence="1">
    <location>
        <begin position="141"/>
        <end position="153"/>
    </location>
</feature>
<feature type="region of interest" description="Disordered" evidence="1">
    <location>
        <begin position="739"/>
        <end position="812"/>
    </location>
</feature>
<proteinExistence type="predicted"/>
<feature type="compositionally biased region" description="Basic and acidic residues" evidence="1">
    <location>
        <begin position="309"/>
        <end position="318"/>
    </location>
</feature>
<evidence type="ECO:0000313" key="3">
    <source>
        <dbReference type="Proteomes" id="UP000424527"/>
    </source>
</evidence>
<feature type="compositionally biased region" description="Acidic residues" evidence="1">
    <location>
        <begin position="788"/>
        <end position="800"/>
    </location>
</feature>
<sequence>MPKSTKTMSEHNKNVNSPCATPLASSPKFELDEATFLDALYQCKDKLAILLMPASAEAQDSASSFEIDKTMVSDVLNRSKENVGELLTSVSQWRDEAQDSASPESYVTERVSRNLHRFFTLRKAFAEIKPSAQDQDPSPTPSASSSTSETAEALVSDTLDRAKQKLMMSELSEVSLASDEEDLVEKEMPEDGPSSISSLTQEQLNLMIVRQQITGIFVEGLRQMTEITAINNNNDGITDHVQKKKMPWWRNIFNKNKVLPVTTWKKDEMNQPLPATETQLKTRGKKRRKEEKRTKRTKKTTKKTKMPKSTKEMSEHNKNVNSPCATPLASSPKFELDEATFLDALYQCKDKLAILLMPASAEAQDSASSFEIDKTMVSDVLNRSKENVGELLTSVSQWRDEAQDSASPESYVTERVSRNLHRFFTLRKAFAEIKPSAQDQDPSPTPSASSSTSETAEALVSDTLDRAKQKLMMSELSEVSLASDEEDLVEKEMPEDGPSSISSLTQEQLNLMIVRQQITGIFVEGLRQMTEITAINNNNDGITDHVQKKKMPWWRNIFNKNKVLPVTTWKKDEMNQPLPATETQLKTRGKKRRKEEKRTKRTKKRTKKTKMPKSTKTMSEHNKNVNSPCATPLASSPKFELDEATFLDALYQCKDKLAILLMPASAEAQDSASSSEIDKTMVLDVLNRSKENVGELLTSVSQWRDEAQDSASPESYVTERVSRNLHRFFTLRKAFAEIKPSAQDQDPSPTPSASSSTSETAEALVSDTLDRAKQKLMMSELSEVSLASDEEDLVEKEMPEDGPSSISSLTQE</sequence>
<evidence type="ECO:0000313" key="2">
    <source>
        <dbReference type="EMBL" id="KAE8280711.1"/>
    </source>
</evidence>
<feature type="region of interest" description="Disordered" evidence="1">
    <location>
        <begin position="477"/>
        <end position="501"/>
    </location>
</feature>
<accession>A0A6G0HNW2</accession>
<feature type="region of interest" description="Disordered" evidence="1">
    <location>
        <begin position="434"/>
        <end position="458"/>
    </location>
</feature>
<feature type="region of interest" description="Disordered" evidence="1">
    <location>
        <begin position="1"/>
        <end position="24"/>
    </location>
</feature>
<feature type="region of interest" description="Disordered" evidence="1">
    <location>
        <begin position="574"/>
        <end position="631"/>
    </location>
</feature>
<feature type="compositionally biased region" description="Basic residues" evidence="1">
    <location>
        <begin position="282"/>
        <end position="308"/>
    </location>
</feature>
<organism evidence="2 3">
    <name type="scientific">Larimichthys crocea</name>
    <name type="common">Large yellow croaker</name>
    <name type="synonym">Pseudosciaena crocea</name>
    <dbReference type="NCBI Taxonomy" id="215358"/>
    <lineage>
        <taxon>Eukaryota</taxon>
        <taxon>Metazoa</taxon>
        <taxon>Chordata</taxon>
        <taxon>Craniata</taxon>
        <taxon>Vertebrata</taxon>
        <taxon>Euteleostomi</taxon>
        <taxon>Actinopterygii</taxon>
        <taxon>Neopterygii</taxon>
        <taxon>Teleostei</taxon>
        <taxon>Neoteleostei</taxon>
        <taxon>Acanthomorphata</taxon>
        <taxon>Eupercaria</taxon>
        <taxon>Sciaenidae</taxon>
        <taxon>Larimichthys</taxon>
    </lineage>
</organism>
<feature type="compositionally biased region" description="Low complexity" evidence="1">
    <location>
        <begin position="751"/>
        <end position="763"/>
    </location>
</feature>